<evidence type="ECO:0000256" key="4">
    <source>
        <dbReference type="ARBA" id="ARBA00023136"/>
    </source>
</evidence>
<feature type="compositionally biased region" description="Polar residues" evidence="6">
    <location>
        <begin position="49"/>
        <end position="66"/>
    </location>
</feature>
<keyword evidence="3" id="KW-1133">Transmembrane helix</keyword>
<feature type="region of interest" description="Disordered" evidence="6">
    <location>
        <begin position="318"/>
        <end position="348"/>
    </location>
</feature>
<feature type="compositionally biased region" description="Basic and acidic residues" evidence="6">
    <location>
        <begin position="337"/>
        <end position="348"/>
    </location>
</feature>
<comment type="subcellular location">
    <subcellularLocation>
        <location evidence="1">Membrane</location>
        <topology evidence="1">Multi-pass membrane protein</topology>
    </subcellularLocation>
</comment>
<protein>
    <recommendedName>
        <fullName evidence="7">RING-type domain-containing protein</fullName>
    </recommendedName>
</protein>
<evidence type="ECO:0000256" key="6">
    <source>
        <dbReference type="SAM" id="MobiDB-lite"/>
    </source>
</evidence>
<reference evidence="8 9" key="1">
    <citation type="submission" date="2018-06" db="EMBL/GenBank/DDBJ databases">
        <title>Complete Genomes of Monosporascus.</title>
        <authorList>
            <person name="Robinson A.J."/>
            <person name="Natvig D.O."/>
        </authorList>
    </citation>
    <scope>NUCLEOTIDE SEQUENCE [LARGE SCALE GENOMIC DNA]</scope>
    <source>
        <strain evidence="8 9">CBS 110550</strain>
    </source>
</reference>
<dbReference type="SUPFAM" id="SSF57850">
    <property type="entry name" value="RING/U-box"/>
    <property type="match status" value="1"/>
</dbReference>
<dbReference type="Proteomes" id="UP000293360">
    <property type="component" value="Unassembled WGS sequence"/>
</dbReference>
<feature type="domain" description="RING-type" evidence="7">
    <location>
        <begin position="73"/>
        <end position="124"/>
    </location>
</feature>
<dbReference type="InterPro" id="IPR001841">
    <property type="entry name" value="Znf_RING"/>
</dbReference>
<organism evidence="8 9">
    <name type="scientific">Monosporascus ibericus</name>
    <dbReference type="NCBI Taxonomy" id="155417"/>
    <lineage>
        <taxon>Eukaryota</taxon>
        <taxon>Fungi</taxon>
        <taxon>Dikarya</taxon>
        <taxon>Ascomycota</taxon>
        <taxon>Pezizomycotina</taxon>
        <taxon>Sordariomycetes</taxon>
        <taxon>Xylariomycetidae</taxon>
        <taxon>Xylariales</taxon>
        <taxon>Xylariales incertae sedis</taxon>
        <taxon>Monosporascus</taxon>
    </lineage>
</organism>
<dbReference type="PANTHER" id="PTHR46283">
    <property type="entry name" value="E3 UBIQUITIN-PROTEIN LIGASE MARCH5"/>
    <property type="match status" value="1"/>
</dbReference>
<evidence type="ECO:0000256" key="1">
    <source>
        <dbReference type="ARBA" id="ARBA00004141"/>
    </source>
</evidence>
<name>A0A4Q4T809_9PEZI</name>
<dbReference type="EMBL" id="QJNU01000386">
    <property type="protein sequence ID" value="RYP00489.1"/>
    <property type="molecule type" value="Genomic_DNA"/>
</dbReference>
<feature type="region of interest" description="Disordered" evidence="6">
    <location>
        <begin position="1"/>
        <end position="66"/>
    </location>
</feature>
<sequence>MASEPSTPPPLALEIGGESSSPSPSHSPSHSPQPARSDGDSQDDIQEATEASPSTPAQDGPTSAPSLPNTRRCFICLTDEPEDSLPRDWATPCTCSLEGHQDCLLDWIASLESDGKEFRCPSCKSTIQIVDRWSPAVRLSQYLYGLFSDLSPTIIISFLSAGTAISCAAYGFEALEIFAGPEFAKEFLFKAKPSSPFPLALQRKLPFLSLDRGWLALKVLSRLKLGPASVLPLVGPVLVLNRELFPRIVTIPVSLTVAVSISLRDPKNKPISWPPTFEQALILMPAVQATYFLLYRKLLLYLKQRLLNTTAKRAAALQEEHRREDAGGDLEQGQEAQADHDDPDHNHDNGARDGVLIDIVIGGNQLPRAGAADADAIWPLNFLAGALLWPGLCYSMGELMRLVLPRSLVTRPALGPNTGILQERWGRSLVGGCLFVALKDVFSLYVKYRRAMDRPHRKIRNVNKGSGKS</sequence>
<dbReference type="OrthoDB" id="5817083at2759"/>
<evidence type="ECO:0000259" key="7">
    <source>
        <dbReference type="PROSITE" id="PS50089"/>
    </source>
</evidence>
<dbReference type="GO" id="GO:0016020">
    <property type="term" value="C:membrane"/>
    <property type="evidence" value="ECO:0007669"/>
    <property type="project" value="UniProtKB-SubCell"/>
</dbReference>
<keyword evidence="4" id="KW-0472">Membrane</keyword>
<comment type="caution">
    <text evidence="8">The sequence shown here is derived from an EMBL/GenBank/DDBJ whole genome shotgun (WGS) entry which is preliminary data.</text>
</comment>
<proteinExistence type="predicted"/>
<feature type="compositionally biased region" description="Low complexity" evidence="6">
    <location>
        <begin position="19"/>
        <end position="32"/>
    </location>
</feature>
<evidence type="ECO:0000256" key="3">
    <source>
        <dbReference type="ARBA" id="ARBA00022989"/>
    </source>
</evidence>
<evidence type="ECO:0000313" key="9">
    <source>
        <dbReference type="Proteomes" id="UP000293360"/>
    </source>
</evidence>
<dbReference type="GO" id="GO:0008270">
    <property type="term" value="F:zinc ion binding"/>
    <property type="evidence" value="ECO:0007669"/>
    <property type="project" value="UniProtKB-KW"/>
</dbReference>
<dbReference type="InterPro" id="IPR013083">
    <property type="entry name" value="Znf_RING/FYVE/PHD"/>
</dbReference>
<dbReference type="STRING" id="155417.A0A4Q4T809"/>
<keyword evidence="2" id="KW-0812">Transmembrane</keyword>
<keyword evidence="5" id="KW-0479">Metal-binding</keyword>
<gene>
    <name evidence="8" type="ORF">DL764_006510</name>
</gene>
<keyword evidence="5" id="KW-0862">Zinc</keyword>
<evidence type="ECO:0000313" key="8">
    <source>
        <dbReference type="EMBL" id="RYP00489.1"/>
    </source>
</evidence>
<dbReference type="Gene3D" id="3.30.40.10">
    <property type="entry name" value="Zinc/RING finger domain, C3HC4 (zinc finger)"/>
    <property type="match status" value="1"/>
</dbReference>
<evidence type="ECO:0000256" key="5">
    <source>
        <dbReference type="PROSITE-ProRule" id="PRU00175"/>
    </source>
</evidence>
<keyword evidence="9" id="KW-1185">Reference proteome</keyword>
<feature type="compositionally biased region" description="Pro residues" evidence="6">
    <location>
        <begin position="1"/>
        <end position="11"/>
    </location>
</feature>
<keyword evidence="5" id="KW-0863">Zinc-finger</keyword>
<dbReference type="PROSITE" id="PS50089">
    <property type="entry name" value="ZF_RING_2"/>
    <property type="match status" value="1"/>
</dbReference>
<dbReference type="AlphaFoldDB" id="A0A4Q4T809"/>
<evidence type="ECO:0000256" key="2">
    <source>
        <dbReference type="ARBA" id="ARBA00022692"/>
    </source>
</evidence>
<accession>A0A4Q4T809</accession>